<reference evidence="1" key="1">
    <citation type="submission" date="2024-02" db="EMBL/GenBank/DDBJ databases">
        <title>Klebsiella phages.</title>
        <authorList>
            <person name="Li J."/>
            <person name="Feng Y."/>
            <person name="Zong Z."/>
        </authorList>
    </citation>
    <scope>NUCLEOTIDE SEQUENCE</scope>
</reference>
<sequence length="646" mass="72489">MLEINTSKIKNTVTFTVDKESLKEAKDAIKSVKTFAESLEPAINLAKIKRQMKEVESYAKRMQKQMPRYGEGNKPSPNSVPAPKSSTPPPKRPTSPGDKEAKRAMRREELGNLRIENFGYRASQFTKADISTLNQAKSIVEQTVALYKKEEVSLARLNQVMAHQLDTLRRSHREKVSDVEDEVRNIRRVRREQEALAKAQIRQRERLRKMQEREEKRERDSRRRERERRFDRAREGITGLSPRLIASTLLGAGLFEGISRIREGLAAAAERTNLVSRGAQNVQTNPNAILTMRTWGELNGVDSANIIKAIDNIKDVRERLGNSAMMSQFDEKSGKWKGGDSGINDIMNQFGWTKDQIAQFQNRPLDFIQATVNEGQRRGMNSAQIGRLMENLGDDLMHYQRMFSDNGREYIQTLNQLVKSGAALTNEQIDAAQNYTKMATQFSLYGEGFSNNFLTGFMDAMKNSPDFSKNVDIFMEAAKGLGKATGDLANGFMRAASWFLDFMDKYGPKDNTKEGVARYYGTDLKPGAEAEYNMPWWPGSSVSKNTEPLGQFNPLFLTQPLTPNPYSVANQGPNLAASMAQPNTQYPIPLQVTNVVDIPAGAFQVNVVPDGYGFSNFLRSEMDASFSGYTRDLTLQINSGQSSTGG</sequence>
<proteinExistence type="predicted"/>
<evidence type="ECO:0000313" key="1">
    <source>
        <dbReference type="EMBL" id="WWT41086.1"/>
    </source>
</evidence>
<organism evidence="1">
    <name type="scientific">Klebsiella phage phi1_175008</name>
    <dbReference type="NCBI Taxonomy" id="3127744"/>
    <lineage>
        <taxon>Viruses</taxon>
        <taxon>Duplodnaviria</taxon>
        <taxon>Heunggongvirae</taxon>
        <taxon>Uroviricota</taxon>
        <taxon>Caudoviricetes</taxon>
        <taxon>Stephanstirmvirinae</taxon>
    </lineage>
</organism>
<accession>A0AC61ZT39</accession>
<dbReference type="EMBL" id="PP357458">
    <property type="protein sequence ID" value="WWT41086.1"/>
    <property type="molecule type" value="Genomic_DNA"/>
</dbReference>
<name>A0AC61ZT39_9CAUD</name>
<protein>
    <submittedName>
        <fullName evidence="1">Uncharacterized protein</fullName>
    </submittedName>
</protein>